<gene>
    <name evidence="1" type="ORF">B0F90DRAFT_1820906</name>
</gene>
<comment type="caution">
    <text evidence="1">The sequence shown here is derived from an EMBL/GenBank/DDBJ whole genome shotgun (WGS) entry which is preliminary data.</text>
</comment>
<proteinExistence type="predicted"/>
<keyword evidence="2" id="KW-1185">Reference proteome</keyword>
<evidence type="ECO:0000313" key="1">
    <source>
        <dbReference type="EMBL" id="KAI0294858.1"/>
    </source>
</evidence>
<dbReference type="Proteomes" id="UP001203297">
    <property type="component" value="Unassembled WGS sequence"/>
</dbReference>
<sequence length="155" mass="18010">MEQDEEAPEFPFFANNPNSSIFFPLKIPAINGTKVLTKYIFYMNGGMDVAGCMKKDGPVYGVPIYLEEREIGCLHHTMSNEQLQHLATNDPHAFAIDEVLNDMQLTHLKAEVMRLWKMLKLQMTLNQQYWEYTKQMTRLSSGMFQVEQELGNIWK</sequence>
<evidence type="ECO:0000313" key="2">
    <source>
        <dbReference type="Proteomes" id="UP001203297"/>
    </source>
</evidence>
<dbReference type="AlphaFoldDB" id="A0AAD4QHT3"/>
<dbReference type="EMBL" id="WTXG01000067">
    <property type="protein sequence ID" value="KAI0294858.1"/>
    <property type="molecule type" value="Genomic_DNA"/>
</dbReference>
<accession>A0AAD4QHT3</accession>
<reference evidence="1" key="1">
    <citation type="journal article" date="2022" name="New Phytol.">
        <title>Evolutionary transition to the ectomycorrhizal habit in the genomes of a hyperdiverse lineage of mushroom-forming fungi.</title>
        <authorList>
            <person name="Looney B."/>
            <person name="Miyauchi S."/>
            <person name="Morin E."/>
            <person name="Drula E."/>
            <person name="Courty P.E."/>
            <person name="Kohler A."/>
            <person name="Kuo A."/>
            <person name="LaButti K."/>
            <person name="Pangilinan J."/>
            <person name="Lipzen A."/>
            <person name="Riley R."/>
            <person name="Andreopoulos W."/>
            <person name="He G."/>
            <person name="Johnson J."/>
            <person name="Nolan M."/>
            <person name="Tritt A."/>
            <person name="Barry K.W."/>
            <person name="Grigoriev I.V."/>
            <person name="Nagy L.G."/>
            <person name="Hibbett D."/>
            <person name="Henrissat B."/>
            <person name="Matheny P.B."/>
            <person name="Labbe J."/>
            <person name="Martin F.M."/>
        </authorList>
    </citation>
    <scope>NUCLEOTIDE SEQUENCE</scope>
    <source>
        <strain evidence="1">BPL690</strain>
    </source>
</reference>
<protein>
    <submittedName>
        <fullName evidence="1">Uncharacterized protein</fullName>
    </submittedName>
</protein>
<name>A0AAD4QHT3_9AGAM</name>
<organism evidence="1 2">
    <name type="scientific">Multifurca ochricompacta</name>
    <dbReference type="NCBI Taxonomy" id="376703"/>
    <lineage>
        <taxon>Eukaryota</taxon>
        <taxon>Fungi</taxon>
        <taxon>Dikarya</taxon>
        <taxon>Basidiomycota</taxon>
        <taxon>Agaricomycotina</taxon>
        <taxon>Agaricomycetes</taxon>
        <taxon>Russulales</taxon>
        <taxon>Russulaceae</taxon>
        <taxon>Multifurca</taxon>
    </lineage>
</organism>